<dbReference type="PROSITE" id="PS50112">
    <property type="entry name" value="PAS"/>
    <property type="match status" value="1"/>
</dbReference>
<evidence type="ECO:0000313" key="11">
    <source>
        <dbReference type="EMBL" id="CCQ36507.1"/>
    </source>
</evidence>
<dbReference type="InterPro" id="IPR052162">
    <property type="entry name" value="Sensor_kinase/Photoreceptor"/>
</dbReference>
<comment type="catalytic activity">
    <reaction evidence="1">
        <text>ATP + protein L-histidine = ADP + protein N-phospho-L-histidine.</text>
        <dbReference type="EC" id="2.7.13.3"/>
    </reaction>
</comment>
<dbReference type="SMART" id="SM00086">
    <property type="entry name" value="PAC"/>
    <property type="match status" value="2"/>
</dbReference>
<dbReference type="InterPro" id="IPR003594">
    <property type="entry name" value="HATPase_dom"/>
</dbReference>
<dbReference type="Gene3D" id="3.30.450.20">
    <property type="entry name" value="PAS domain"/>
    <property type="match status" value="2"/>
</dbReference>
<dbReference type="CDD" id="cd00156">
    <property type="entry name" value="REC"/>
    <property type="match status" value="1"/>
</dbReference>
<feature type="domain" description="PAC" evidence="10">
    <location>
        <begin position="210"/>
        <end position="262"/>
    </location>
</feature>
<evidence type="ECO:0000256" key="3">
    <source>
        <dbReference type="ARBA" id="ARBA00022553"/>
    </source>
</evidence>
<dbReference type="NCBIfam" id="TIGR00229">
    <property type="entry name" value="sensory_box"/>
    <property type="match status" value="2"/>
</dbReference>
<dbReference type="PROSITE" id="PS50113">
    <property type="entry name" value="PAC"/>
    <property type="match status" value="2"/>
</dbReference>
<dbReference type="HOGENOM" id="CLU_000445_114_58_2"/>
<dbReference type="Pfam" id="PF00072">
    <property type="entry name" value="Response_reg"/>
    <property type="match status" value="1"/>
</dbReference>
<evidence type="ECO:0000256" key="5">
    <source>
        <dbReference type="ARBA" id="ARBA00022777"/>
    </source>
</evidence>
<dbReference type="SMART" id="SM00387">
    <property type="entry name" value="HATPase_c"/>
    <property type="match status" value="1"/>
</dbReference>
<evidence type="ECO:0000259" key="9">
    <source>
        <dbReference type="PROSITE" id="PS50112"/>
    </source>
</evidence>
<dbReference type="InterPro" id="IPR000700">
    <property type="entry name" value="PAS-assoc_C"/>
</dbReference>
<dbReference type="InterPro" id="IPR005467">
    <property type="entry name" value="His_kinase_dom"/>
</dbReference>
<dbReference type="PANTHER" id="PTHR43304">
    <property type="entry name" value="PHYTOCHROME-LIKE PROTEIN CPH1"/>
    <property type="match status" value="1"/>
</dbReference>
<dbReference type="GO" id="GO:0004673">
    <property type="term" value="F:protein histidine kinase activity"/>
    <property type="evidence" value="ECO:0007669"/>
    <property type="project" value="UniProtKB-EC"/>
</dbReference>
<dbReference type="STRING" id="268739.Nmlp_2339"/>
<dbReference type="eggNOG" id="arCOG06919">
    <property type="taxonomic scope" value="Archaea"/>
</dbReference>
<proteinExistence type="predicted"/>
<name>M1XQR8_NATM8</name>
<dbReference type="InterPro" id="IPR001610">
    <property type="entry name" value="PAC"/>
</dbReference>
<dbReference type="InterPro" id="IPR013767">
    <property type="entry name" value="PAS_fold"/>
</dbReference>
<comment type="caution">
    <text evidence="6">Lacks conserved residue(s) required for the propagation of feature annotation.</text>
</comment>
<keyword evidence="4 11" id="KW-0808">Transferase</keyword>
<evidence type="ECO:0000256" key="2">
    <source>
        <dbReference type="ARBA" id="ARBA00012438"/>
    </source>
</evidence>
<dbReference type="GO" id="GO:0000160">
    <property type="term" value="P:phosphorelay signal transduction system"/>
    <property type="evidence" value="ECO:0007669"/>
    <property type="project" value="InterPro"/>
</dbReference>
<evidence type="ECO:0000259" key="7">
    <source>
        <dbReference type="PROSITE" id="PS50109"/>
    </source>
</evidence>
<dbReference type="SMART" id="SM00091">
    <property type="entry name" value="PAS"/>
    <property type="match status" value="2"/>
</dbReference>
<keyword evidence="3" id="KW-0597">Phosphoprotein</keyword>
<dbReference type="InterPro" id="IPR035965">
    <property type="entry name" value="PAS-like_dom_sf"/>
</dbReference>
<evidence type="ECO:0000256" key="4">
    <source>
        <dbReference type="ARBA" id="ARBA00022679"/>
    </source>
</evidence>
<dbReference type="SUPFAM" id="SSF55785">
    <property type="entry name" value="PYP-like sensor domain (PAS domain)"/>
    <property type="match status" value="2"/>
</dbReference>
<dbReference type="SMART" id="SM00448">
    <property type="entry name" value="REC"/>
    <property type="match status" value="1"/>
</dbReference>
<dbReference type="PROSITE" id="PS50109">
    <property type="entry name" value="HIS_KIN"/>
    <property type="match status" value="1"/>
</dbReference>
<dbReference type="GeneID" id="14652985"/>
<dbReference type="SUPFAM" id="SSF52172">
    <property type="entry name" value="CheY-like"/>
    <property type="match status" value="1"/>
</dbReference>
<dbReference type="Gene3D" id="3.40.50.2300">
    <property type="match status" value="1"/>
</dbReference>
<dbReference type="CDD" id="cd00075">
    <property type="entry name" value="HATPase"/>
    <property type="match status" value="1"/>
</dbReference>
<dbReference type="InterPro" id="IPR011006">
    <property type="entry name" value="CheY-like_superfamily"/>
</dbReference>
<dbReference type="SUPFAM" id="SSF55874">
    <property type="entry name" value="ATPase domain of HSP90 chaperone/DNA topoisomerase II/histidine kinase"/>
    <property type="match status" value="1"/>
</dbReference>
<accession>M1XQR8</accession>
<evidence type="ECO:0000259" key="10">
    <source>
        <dbReference type="PROSITE" id="PS50113"/>
    </source>
</evidence>
<dbReference type="RefSeq" id="WP_015409306.1">
    <property type="nucleotide sequence ID" value="NC_020388.1"/>
</dbReference>
<dbReference type="PROSITE" id="PS50110">
    <property type="entry name" value="RESPONSE_REGULATORY"/>
    <property type="match status" value="1"/>
</dbReference>
<dbReference type="InterPro" id="IPR036890">
    <property type="entry name" value="HATPase_C_sf"/>
</dbReference>
<evidence type="ECO:0000313" key="12">
    <source>
        <dbReference type="Proteomes" id="UP000011867"/>
    </source>
</evidence>
<evidence type="ECO:0000256" key="1">
    <source>
        <dbReference type="ARBA" id="ARBA00000085"/>
    </source>
</evidence>
<dbReference type="AlphaFoldDB" id="M1XQR8"/>
<protein>
    <recommendedName>
        <fullName evidence="2">histidine kinase</fullName>
        <ecNumber evidence="2">2.7.13.3</ecNumber>
    </recommendedName>
</protein>
<dbReference type="PANTHER" id="PTHR43304:SF1">
    <property type="entry name" value="PAC DOMAIN-CONTAINING PROTEIN"/>
    <property type="match status" value="1"/>
</dbReference>
<evidence type="ECO:0000256" key="6">
    <source>
        <dbReference type="PROSITE-ProRule" id="PRU00169"/>
    </source>
</evidence>
<dbReference type="eggNOG" id="arCOG06408">
    <property type="taxonomic scope" value="Archaea"/>
</dbReference>
<dbReference type="CDD" id="cd00130">
    <property type="entry name" value="PAS"/>
    <property type="match status" value="2"/>
</dbReference>
<organism evidence="11 12">
    <name type="scientific">Natronomonas moolapensis (strain DSM 18674 / CECT 7526 / JCM 14361 / 8.8.11)</name>
    <dbReference type="NCBI Taxonomy" id="268739"/>
    <lineage>
        <taxon>Archaea</taxon>
        <taxon>Methanobacteriati</taxon>
        <taxon>Methanobacteriota</taxon>
        <taxon>Stenosarchaea group</taxon>
        <taxon>Halobacteria</taxon>
        <taxon>Halobacteriales</taxon>
        <taxon>Natronomonadaceae</taxon>
        <taxon>Natronomonas</taxon>
    </lineage>
</organism>
<reference evidence="11 12" key="1">
    <citation type="journal article" date="2013" name="Genome Announc.">
        <title>Genome of the haloarchaeon Natronomonas moolapensis, a neutrophilic member of a previously haloalkaliphilic genus.</title>
        <authorList>
            <person name="Dyall-Smith M.L."/>
            <person name="Pfeiffer F."/>
            <person name="Oberwinkler T."/>
            <person name="Klee K."/>
            <person name="Rampp M."/>
            <person name="Palm P."/>
            <person name="Gross K."/>
            <person name="Schuster S.C."/>
            <person name="Oesterhelt D."/>
        </authorList>
    </citation>
    <scope>NUCLEOTIDE SEQUENCE [LARGE SCALE GENOMIC DNA]</scope>
    <source>
        <strain evidence="12">DSM 18674 / JCM 14361 / 8.8.11</strain>
    </source>
</reference>
<dbReference type="EMBL" id="HF582854">
    <property type="protein sequence ID" value="CCQ36507.1"/>
    <property type="molecule type" value="Genomic_DNA"/>
</dbReference>
<gene>
    <name evidence="11" type="ordered locus">Nmlp_2339</name>
</gene>
<keyword evidence="5 11" id="KW-0418">Kinase</keyword>
<dbReference type="InterPro" id="IPR004358">
    <property type="entry name" value="Sig_transdc_His_kin-like_C"/>
</dbReference>
<dbReference type="OrthoDB" id="3369at2157"/>
<dbReference type="InterPro" id="IPR000014">
    <property type="entry name" value="PAS"/>
</dbReference>
<dbReference type="Gene3D" id="3.30.565.10">
    <property type="entry name" value="Histidine kinase-like ATPase, C-terminal domain"/>
    <property type="match status" value="1"/>
</dbReference>
<dbReference type="Proteomes" id="UP000011867">
    <property type="component" value="Chromosome"/>
</dbReference>
<feature type="domain" description="PAS" evidence="9">
    <location>
        <begin position="159"/>
        <end position="208"/>
    </location>
</feature>
<keyword evidence="12" id="KW-1185">Reference proteome</keyword>
<dbReference type="PRINTS" id="PR00344">
    <property type="entry name" value="BCTRLSENSOR"/>
</dbReference>
<evidence type="ECO:0000259" key="8">
    <source>
        <dbReference type="PROSITE" id="PS50110"/>
    </source>
</evidence>
<sequence>MEGDSDAIRVLCVDDDRDFTETFIDRLGRCDGFEADTATDASEGIGRLAETDFDCVVAAYDLPEGTGIEFLETVRDRGLGLPFFLFAGEGSEEIASNAISAGVTDYFGKDSGIEQFPAVRDRIDRAVETFRTDRERDATRRRYRELVEQNLVGIYVIRDGEFVYVNPKLAEVHGYDRESVVGMSVLDLVAPEERERVEENLQRRLEQGVDEIQYRTVGLTKDGERIDIELHGSRIEYGGEPEIVGAELDITEQTQYERELENREAKYRSLFEDARDAVVLLDEDGFFDCNERALELFGFDSVEAFTERTPWELSPETQPDGADSKTAAKDHIEAALEEGEASFEWVHTRNDGTEFPVEVKLSRFYLDGDPVLHELVRDITERKQYERTLEEQRDTLEILNQVLRHDVRNDLQLVTSYAELLKDSCDGEEASQHAATVLESARHAVELTQTARDIADVLLSDSSETRRVPLGATLESKISEIRSSYPEPVISYEARLSSVHVTADGMFPSVFENLIKNAIQHNDKAVPEVTITATERDGAVTVRIADNGPGIPDEQKETVFGKGRKGLDSAGTGMGLYLVDTLVTGYGGEVWVEDNEPEGSVFVVKLPTVE</sequence>
<dbReference type="InterPro" id="IPR001789">
    <property type="entry name" value="Sig_transdc_resp-reg_receiver"/>
</dbReference>
<dbReference type="KEGG" id="nmo:Nmlp_2339"/>
<dbReference type="Pfam" id="PF02518">
    <property type="entry name" value="HATPase_c"/>
    <property type="match status" value="1"/>
</dbReference>
<feature type="domain" description="PAC" evidence="10">
    <location>
        <begin position="341"/>
        <end position="391"/>
    </location>
</feature>
<feature type="domain" description="Histidine kinase" evidence="7">
    <location>
        <begin position="402"/>
        <end position="610"/>
    </location>
</feature>
<dbReference type="EC" id="2.7.13.3" evidence="2"/>
<dbReference type="Pfam" id="PF00989">
    <property type="entry name" value="PAS"/>
    <property type="match status" value="1"/>
</dbReference>
<dbReference type="Pfam" id="PF13426">
    <property type="entry name" value="PAS_9"/>
    <property type="match status" value="1"/>
</dbReference>
<dbReference type="GO" id="GO:0006355">
    <property type="term" value="P:regulation of DNA-templated transcription"/>
    <property type="evidence" value="ECO:0007669"/>
    <property type="project" value="InterPro"/>
</dbReference>
<feature type="domain" description="Response regulatory" evidence="8">
    <location>
        <begin position="9"/>
        <end position="124"/>
    </location>
</feature>